<dbReference type="Proteomes" id="UP000004810">
    <property type="component" value="Unassembled WGS sequence"/>
</dbReference>
<evidence type="ECO:0000313" key="3">
    <source>
        <dbReference type="EMBL" id="EJW86084.1"/>
    </source>
</evidence>
<protein>
    <submittedName>
        <fullName evidence="3">Uncharacterized protein</fullName>
    </submittedName>
</protein>
<name>J9FFI9_WUCBA</name>
<proteinExistence type="predicted"/>
<comment type="caution">
    <text evidence="3">The sequence shown here is derived from an EMBL/GenBank/DDBJ whole genome shotgun (WGS) entry which is preliminary data.</text>
</comment>
<gene>
    <name evidence="3" type="ORF">WUBG_03005</name>
</gene>
<organism evidence="3 4">
    <name type="scientific">Wuchereria bancrofti</name>
    <dbReference type="NCBI Taxonomy" id="6293"/>
    <lineage>
        <taxon>Eukaryota</taxon>
        <taxon>Metazoa</taxon>
        <taxon>Ecdysozoa</taxon>
        <taxon>Nematoda</taxon>
        <taxon>Chromadorea</taxon>
        <taxon>Rhabditida</taxon>
        <taxon>Spirurina</taxon>
        <taxon>Spiruromorpha</taxon>
        <taxon>Filarioidea</taxon>
        <taxon>Onchocercidae</taxon>
        <taxon>Wuchereria</taxon>
    </lineage>
</organism>
<keyword evidence="2" id="KW-0472">Membrane</keyword>
<accession>J9FFI9</accession>
<reference evidence="4" key="1">
    <citation type="submission" date="2012-08" db="EMBL/GenBank/DDBJ databases">
        <title>The Genome Sequence of Wuchereria bancrofti.</title>
        <authorList>
            <person name="Nutman T.B."/>
            <person name="Fink D.L."/>
            <person name="Russ C."/>
            <person name="Young S."/>
            <person name="Zeng Q."/>
            <person name="Koehrsen M."/>
            <person name="Alvarado L."/>
            <person name="Berlin A."/>
            <person name="Chapman S.B."/>
            <person name="Chen Z."/>
            <person name="Freedman E."/>
            <person name="Gellesch M."/>
            <person name="Goldberg J."/>
            <person name="Griggs A."/>
            <person name="Gujja S."/>
            <person name="Heilman E.R."/>
            <person name="Heiman D."/>
            <person name="Hepburn T."/>
            <person name="Howarth C."/>
            <person name="Jen D."/>
            <person name="Larson L."/>
            <person name="Lewis B."/>
            <person name="Mehta T."/>
            <person name="Park D."/>
            <person name="Pearson M."/>
            <person name="Roberts A."/>
            <person name="Saif S."/>
            <person name="Shea T."/>
            <person name="Shenoy N."/>
            <person name="Sisk P."/>
            <person name="Stolte C."/>
            <person name="Sykes S."/>
            <person name="Walk T."/>
            <person name="White J."/>
            <person name="Yandava C."/>
            <person name="Haas B."/>
            <person name="Henn M.R."/>
            <person name="Nusbaum C."/>
            <person name="Birren B."/>
        </authorList>
    </citation>
    <scope>NUCLEOTIDE SEQUENCE [LARGE SCALE GENOMIC DNA]</scope>
    <source>
        <strain evidence="4">NA</strain>
    </source>
</reference>
<dbReference type="AlphaFoldDB" id="J9FFI9"/>
<sequence length="101" mass="11768">MHCFYPYRNGNPEMSKPETKRQKKRRTERTQRLMFTSFHNIRHKHTLLVGTGSVLVPTGSITVSTSTLIFWWFAKAEAKQQILCVLHSCRHFGVYVCAPNE</sequence>
<feature type="transmembrane region" description="Helical" evidence="2">
    <location>
        <begin position="47"/>
        <end position="74"/>
    </location>
</feature>
<evidence type="ECO:0000256" key="2">
    <source>
        <dbReference type="SAM" id="Phobius"/>
    </source>
</evidence>
<evidence type="ECO:0000313" key="4">
    <source>
        <dbReference type="Proteomes" id="UP000004810"/>
    </source>
</evidence>
<feature type="region of interest" description="Disordered" evidence="1">
    <location>
        <begin position="1"/>
        <end position="29"/>
    </location>
</feature>
<keyword evidence="2" id="KW-0812">Transmembrane</keyword>
<keyword evidence="2" id="KW-1133">Transmembrane helix</keyword>
<dbReference type="EMBL" id="ADBV01000875">
    <property type="protein sequence ID" value="EJW86084.1"/>
    <property type="molecule type" value="Genomic_DNA"/>
</dbReference>
<evidence type="ECO:0000256" key="1">
    <source>
        <dbReference type="SAM" id="MobiDB-lite"/>
    </source>
</evidence>